<evidence type="ECO:0000256" key="3">
    <source>
        <dbReference type="SAM" id="Phobius"/>
    </source>
</evidence>
<dbReference type="EMBL" id="JAWWNJ010000010">
    <property type="protein sequence ID" value="KAK7046273.1"/>
    <property type="molecule type" value="Genomic_DNA"/>
</dbReference>
<feature type="transmembrane region" description="Helical" evidence="3">
    <location>
        <begin position="185"/>
        <end position="201"/>
    </location>
</feature>
<evidence type="ECO:0000256" key="2">
    <source>
        <dbReference type="SAM" id="MobiDB-lite"/>
    </source>
</evidence>
<name>A0AAW0D5X6_9AGAR</name>
<evidence type="ECO:0000256" key="1">
    <source>
        <dbReference type="SAM" id="Coils"/>
    </source>
</evidence>
<feature type="region of interest" description="Disordered" evidence="2">
    <location>
        <begin position="33"/>
        <end position="55"/>
    </location>
</feature>
<keyword evidence="3" id="KW-0472">Membrane</keyword>
<protein>
    <submittedName>
        <fullName evidence="4">Uncharacterized protein</fullName>
    </submittedName>
</protein>
<evidence type="ECO:0000313" key="5">
    <source>
        <dbReference type="Proteomes" id="UP001362999"/>
    </source>
</evidence>
<keyword evidence="3" id="KW-0812">Transmembrane</keyword>
<sequence>MDDEGIYDSDTDANVDTLVPEPRIAMFVPAPLQQSQPAVESGWPPGRRQTLRASSPERQKIAGLNNDVRYHKEMAASARREVRHLKAVARDQNEQIARVDETLVSQGQIVTQMTLEYQGMKNTNEQLIHMLQELTSELNLRVQHGQALPVPRLDSVTLTRARILPAVPFSLAFTFFVLHAGMQGGWAHLVIPYLLCIAAFYL</sequence>
<comment type="caution">
    <text evidence="4">The sequence shown here is derived from an EMBL/GenBank/DDBJ whole genome shotgun (WGS) entry which is preliminary data.</text>
</comment>
<keyword evidence="3" id="KW-1133">Transmembrane helix</keyword>
<reference evidence="4 5" key="1">
    <citation type="journal article" date="2024" name="J Genomics">
        <title>Draft genome sequencing and assembly of Favolaschia claudopus CIRM-BRFM 2984 isolated from oak limbs.</title>
        <authorList>
            <person name="Navarro D."/>
            <person name="Drula E."/>
            <person name="Chaduli D."/>
            <person name="Cazenave R."/>
            <person name="Ahrendt S."/>
            <person name="Wang J."/>
            <person name="Lipzen A."/>
            <person name="Daum C."/>
            <person name="Barry K."/>
            <person name="Grigoriev I.V."/>
            <person name="Favel A."/>
            <person name="Rosso M.N."/>
            <person name="Martin F."/>
        </authorList>
    </citation>
    <scope>NUCLEOTIDE SEQUENCE [LARGE SCALE GENOMIC DNA]</scope>
    <source>
        <strain evidence="4 5">CIRM-BRFM 2984</strain>
    </source>
</reference>
<keyword evidence="5" id="KW-1185">Reference proteome</keyword>
<proteinExistence type="predicted"/>
<feature type="coiled-coil region" evidence="1">
    <location>
        <begin position="75"/>
        <end position="137"/>
    </location>
</feature>
<organism evidence="4 5">
    <name type="scientific">Favolaschia claudopus</name>
    <dbReference type="NCBI Taxonomy" id="2862362"/>
    <lineage>
        <taxon>Eukaryota</taxon>
        <taxon>Fungi</taxon>
        <taxon>Dikarya</taxon>
        <taxon>Basidiomycota</taxon>
        <taxon>Agaricomycotina</taxon>
        <taxon>Agaricomycetes</taxon>
        <taxon>Agaricomycetidae</taxon>
        <taxon>Agaricales</taxon>
        <taxon>Marasmiineae</taxon>
        <taxon>Mycenaceae</taxon>
        <taxon>Favolaschia</taxon>
    </lineage>
</organism>
<evidence type="ECO:0000313" key="4">
    <source>
        <dbReference type="EMBL" id="KAK7046273.1"/>
    </source>
</evidence>
<dbReference type="Proteomes" id="UP001362999">
    <property type="component" value="Unassembled WGS sequence"/>
</dbReference>
<dbReference type="AlphaFoldDB" id="A0AAW0D5X6"/>
<keyword evidence="1" id="KW-0175">Coiled coil</keyword>
<accession>A0AAW0D5X6</accession>
<gene>
    <name evidence="4" type="ORF">R3P38DRAFT_3175556</name>
</gene>